<sequence>MAVTSGCVVDVASGAATASSDGANNNSGGTAPSSTGTTPSAATAGGSSSSSVVQPFSRVLLSCEFDTFNHAESFSKPSNVNASSAAGASPYRSQQRSSTSRMSALMGGSSDGEAKDEFSMDDFNDHHQQQQQQHGASSSSHRYRYSLRSEPFIPRSEYAVGVFRDGALHLTTVASVQQFTPVISSSASAVNSARMAAKQQQRSNSGNSNVAAFGGVPNIPEFCSGLLVEEDHCSRKPSDENHTNGGNNGGSGGGLQAIGPIADMIQRQLRRQRSFAINTDATATKVVEYFRSNTVESGVISRRLSASTTSSSSSNTRGDTANHKLYSSNPVLAMKTIFPMERIVDHGATLQREFLLKHSADVSISNQIRDLIQSSQVMSLSSLLRLLVPPTATTPISIDAVLEALRGSAFFMHGVWVAKSNERVFRGNSAAMREVILLKFWQSPDGTVRREELNSLVVNRGSAMVAIIKSILESVSTLLTSSTPENRRWVLKEMSEDAQVREELCRTFSEQHPNEYQFQQAAWTKRVQQILSHIPVLDSGKFVRGLAMAATAAAATSGSNGSSLMASPIRNRNSTGGGGSAGGNGGAVATLSTSSAPLSGDFFFWRVA</sequence>
<feature type="compositionally biased region" description="Gly residues" evidence="1">
    <location>
        <begin position="575"/>
        <end position="586"/>
    </location>
</feature>
<dbReference type="OrthoDB" id="340681at2759"/>
<feature type="region of interest" description="Disordered" evidence="1">
    <location>
        <begin position="557"/>
        <end position="586"/>
    </location>
</feature>
<dbReference type="PANTHER" id="PTHR12069">
    <property type="entry name" value="DNA-DIRECTED RNA POLYMERASES III 80 KDA POLYPEPTIDE RNA POLYMERASE III SUBUNIT 5"/>
    <property type="match status" value="1"/>
</dbReference>
<feature type="compositionally biased region" description="Low complexity" evidence="1">
    <location>
        <begin position="78"/>
        <end position="103"/>
    </location>
</feature>
<evidence type="ECO:0000313" key="2">
    <source>
        <dbReference type="EMBL" id="CUG87616.1"/>
    </source>
</evidence>
<dbReference type="GO" id="GO:0005666">
    <property type="term" value="C:RNA polymerase III complex"/>
    <property type="evidence" value="ECO:0007669"/>
    <property type="project" value="TreeGrafter"/>
</dbReference>
<feature type="compositionally biased region" description="Gly residues" evidence="1">
    <location>
        <begin position="246"/>
        <end position="256"/>
    </location>
</feature>
<evidence type="ECO:0000256" key="1">
    <source>
        <dbReference type="SAM" id="MobiDB-lite"/>
    </source>
</evidence>
<dbReference type="AlphaFoldDB" id="A0A0S4JEL9"/>
<feature type="compositionally biased region" description="Basic and acidic residues" evidence="1">
    <location>
        <begin position="233"/>
        <end position="242"/>
    </location>
</feature>
<reference evidence="3" key="1">
    <citation type="submission" date="2015-09" db="EMBL/GenBank/DDBJ databases">
        <authorList>
            <consortium name="Pathogen Informatics"/>
        </authorList>
    </citation>
    <scope>NUCLEOTIDE SEQUENCE [LARGE SCALE GENOMIC DNA]</scope>
    <source>
        <strain evidence="3">Lake Konstanz</strain>
    </source>
</reference>
<feature type="compositionally biased region" description="Low complexity" evidence="1">
    <location>
        <begin position="302"/>
        <end position="317"/>
    </location>
</feature>
<dbReference type="EMBL" id="CYKH01001552">
    <property type="protein sequence ID" value="CUG87616.1"/>
    <property type="molecule type" value="Genomic_DNA"/>
</dbReference>
<dbReference type="VEuPathDB" id="TriTrypDB:BSAL_11105"/>
<dbReference type="InterPro" id="IPR006886">
    <property type="entry name" value="RNA_pol_III_Rpc5"/>
</dbReference>
<gene>
    <name evidence="2" type="ORF">BSAL_11105</name>
</gene>
<protein>
    <submittedName>
        <fullName evidence="2">Uncharacterized protein</fullName>
    </submittedName>
</protein>
<proteinExistence type="predicted"/>
<dbReference type="Proteomes" id="UP000051952">
    <property type="component" value="Unassembled WGS sequence"/>
</dbReference>
<evidence type="ECO:0000313" key="3">
    <source>
        <dbReference type="Proteomes" id="UP000051952"/>
    </source>
</evidence>
<accession>A0A0S4JEL9</accession>
<organism evidence="2 3">
    <name type="scientific">Bodo saltans</name>
    <name type="common">Flagellated protozoan</name>
    <dbReference type="NCBI Taxonomy" id="75058"/>
    <lineage>
        <taxon>Eukaryota</taxon>
        <taxon>Discoba</taxon>
        <taxon>Euglenozoa</taxon>
        <taxon>Kinetoplastea</taxon>
        <taxon>Metakinetoplastina</taxon>
        <taxon>Eubodonida</taxon>
        <taxon>Bodonidae</taxon>
        <taxon>Bodo</taxon>
    </lineage>
</organism>
<feature type="region of interest" description="Disordered" evidence="1">
    <location>
        <begin position="74"/>
        <end position="119"/>
    </location>
</feature>
<feature type="region of interest" description="Disordered" evidence="1">
    <location>
        <begin position="233"/>
        <end position="257"/>
    </location>
</feature>
<feature type="region of interest" description="Disordered" evidence="1">
    <location>
        <begin position="302"/>
        <end position="324"/>
    </location>
</feature>
<dbReference type="GO" id="GO:0042797">
    <property type="term" value="P:tRNA transcription by RNA polymerase III"/>
    <property type="evidence" value="ECO:0007669"/>
    <property type="project" value="TreeGrafter"/>
</dbReference>
<dbReference type="Pfam" id="PF04801">
    <property type="entry name" value="RPC5"/>
    <property type="match status" value="2"/>
</dbReference>
<name>A0A0S4JEL9_BODSA</name>
<feature type="region of interest" description="Disordered" evidence="1">
    <location>
        <begin position="15"/>
        <end position="51"/>
    </location>
</feature>
<keyword evidence="3" id="KW-1185">Reference proteome</keyword>
<dbReference type="PANTHER" id="PTHR12069:SF0">
    <property type="entry name" value="DNA-DIRECTED RNA POLYMERASE III SUBUNIT RPC5"/>
    <property type="match status" value="1"/>
</dbReference>